<keyword evidence="10" id="KW-0460">Magnesium</keyword>
<dbReference type="RefSeq" id="XP_005651078.1">
    <property type="nucleotide sequence ID" value="XM_005651021.1"/>
</dbReference>
<gene>
    <name evidence="18" type="ORF">COCSUDRAFT_35121</name>
</gene>
<feature type="binding site" evidence="16">
    <location>
        <position position="55"/>
    </location>
    <ligand>
        <name>chlorophyll a</name>
        <dbReference type="ChEBI" id="CHEBI:58416"/>
        <label>1</label>
    </ligand>
</feature>
<dbReference type="KEGG" id="csl:COCSUDRAFT_35121"/>
<dbReference type="STRING" id="574566.I0Z7B5"/>
<dbReference type="InterPro" id="IPR001344">
    <property type="entry name" value="Chloro_AB-bd_pln"/>
</dbReference>
<evidence type="ECO:0000256" key="3">
    <source>
        <dbReference type="ARBA" id="ARBA00022494"/>
    </source>
</evidence>
<evidence type="ECO:0000256" key="10">
    <source>
        <dbReference type="ARBA" id="ARBA00022842"/>
    </source>
</evidence>
<keyword evidence="4 17" id="KW-0150">Chloroplast</keyword>
<dbReference type="GO" id="GO:0009535">
    <property type="term" value="C:chloroplast thylakoid membrane"/>
    <property type="evidence" value="ECO:0007669"/>
    <property type="project" value="UniProtKB-SubCell"/>
</dbReference>
<evidence type="ECO:0000256" key="17">
    <source>
        <dbReference type="RuleBase" id="RU363080"/>
    </source>
</evidence>
<keyword evidence="15 17" id="KW-0604">Photosystem II</keyword>
<dbReference type="Proteomes" id="UP000007264">
    <property type="component" value="Unassembled WGS sequence"/>
</dbReference>
<evidence type="ECO:0000256" key="14">
    <source>
        <dbReference type="ARBA" id="ARBA00023136"/>
    </source>
</evidence>
<feature type="binding site" evidence="16">
    <location>
        <position position="116"/>
    </location>
    <ligand>
        <name>chlorophyll a</name>
        <dbReference type="ChEBI" id="CHEBI:58416"/>
        <label>1</label>
    </ligand>
</feature>
<dbReference type="PANTHER" id="PTHR21649">
    <property type="entry name" value="CHLOROPHYLL A/B BINDING PROTEIN"/>
    <property type="match status" value="1"/>
</dbReference>
<evidence type="ECO:0000256" key="16">
    <source>
        <dbReference type="PIRSR" id="PIRSR601344-1"/>
    </source>
</evidence>
<keyword evidence="12 17" id="KW-0157">Chromophore</keyword>
<evidence type="ECO:0000256" key="5">
    <source>
        <dbReference type="ARBA" id="ARBA00022531"/>
    </source>
</evidence>
<keyword evidence="19" id="KW-1185">Reference proteome</keyword>
<evidence type="ECO:0000256" key="15">
    <source>
        <dbReference type="ARBA" id="ARBA00023276"/>
    </source>
</evidence>
<evidence type="ECO:0000256" key="2">
    <source>
        <dbReference type="ARBA" id="ARBA00007259"/>
    </source>
</evidence>
<evidence type="ECO:0000256" key="7">
    <source>
        <dbReference type="ARBA" id="ARBA00022692"/>
    </source>
</evidence>
<feature type="binding site" evidence="16">
    <location>
        <position position="189"/>
    </location>
    <ligand>
        <name>chlorophyll a</name>
        <dbReference type="ChEBI" id="CHEBI:58416"/>
        <label>1</label>
    </ligand>
</feature>
<sequence>MTTVMRRTVKGKTTPTSMWYGEDRPKWLGPFSGNTPSYLSGEYPGDYGWDTAGLSADPETFAKYREIEVIHARWAMLGALGCLTPELLAKNGVSFGEAVWWKAGAQIFAPGGLDYLGNPSLVHAQSIIAILASQVLLMGAIEGYRVYGGPGGEGLDKVYPGGDYFDPLGLADDPDTFAELKVKEIKNGRLAMFSMFGFFVQAIVTGKGPLENLESHLADPSVNNGFAAATKFVP</sequence>
<dbReference type="GO" id="GO:0046872">
    <property type="term" value="F:metal ion binding"/>
    <property type="evidence" value="ECO:0007669"/>
    <property type="project" value="UniProtKB-KW"/>
</dbReference>
<feature type="binding site" evidence="16">
    <location>
        <position position="49"/>
    </location>
    <ligand>
        <name>chlorophyll a</name>
        <dbReference type="ChEBI" id="CHEBI:58416"/>
        <label>1</label>
    </ligand>
</feature>
<dbReference type="GO" id="GO:0009522">
    <property type="term" value="C:photosystem I"/>
    <property type="evidence" value="ECO:0007669"/>
    <property type="project" value="UniProtKB-KW"/>
</dbReference>
<keyword evidence="14" id="KW-0472">Membrane</keyword>
<keyword evidence="7" id="KW-0812">Transmembrane</keyword>
<keyword evidence="13 17" id="KW-0793">Thylakoid</keyword>
<evidence type="ECO:0000256" key="4">
    <source>
        <dbReference type="ARBA" id="ARBA00022528"/>
    </source>
</evidence>
<dbReference type="Gene3D" id="1.10.3460.10">
    <property type="entry name" value="Chlorophyll a/b binding protein domain"/>
    <property type="match status" value="1"/>
</dbReference>
<comment type="subcellular location">
    <subcellularLocation>
        <location evidence="1">Plastid</location>
        <location evidence="1">Chloroplast thylakoid membrane</location>
        <topology evidence="1">Multi-pass membrane protein</topology>
    </subcellularLocation>
</comment>
<feature type="binding site" evidence="16">
    <location>
        <position position="68"/>
    </location>
    <ligand>
        <name>chlorophyll a</name>
        <dbReference type="ChEBI" id="CHEBI:58416"/>
        <label>1</label>
    </ligand>
</feature>
<feature type="binding site" evidence="16">
    <location>
        <position position="71"/>
    </location>
    <ligand>
        <name>chlorophyll a</name>
        <dbReference type="ChEBI" id="CHEBI:58416"/>
        <label>1</label>
    </ligand>
</feature>
<dbReference type="GeneID" id="17044544"/>
<feature type="binding site" description="axial binding residue" evidence="16">
    <location>
        <position position="126"/>
    </location>
    <ligand>
        <name>chlorophyll b</name>
        <dbReference type="ChEBI" id="CHEBI:61721"/>
        <label>1</label>
    </ligand>
    <ligandPart>
        <name>Mg</name>
        <dbReference type="ChEBI" id="CHEBI:25107"/>
    </ligandPart>
</feature>
<feature type="binding site" evidence="16">
    <location>
        <position position="184"/>
    </location>
    <ligand>
        <name>chlorophyll a</name>
        <dbReference type="ChEBI" id="CHEBI:58416"/>
        <label>1</label>
    </ligand>
</feature>
<reference evidence="18 19" key="1">
    <citation type="journal article" date="2012" name="Genome Biol.">
        <title>The genome of the polar eukaryotic microalga coccomyxa subellipsoidea reveals traits of cold adaptation.</title>
        <authorList>
            <person name="Blanc G."/>
            <person name="Agarkova I."/>
            <person name="Grimwood J."/>
            <person name="Kuo A."/>
            <person name="Brueggeman A."/>
            <person name="Dunigan D."/>
            <person name="Gurnon J."/>
            <person name="Ladunga I."/>
            <person name="Lindquist E."/>
            <person name="Lucas S."/>
            <person name="Pangilinan J."/>
            <person name="Proschold T."/>
            <person name="Salamov A."/>
            <person name="Schmutz J."/>
            <person name="Weeks D."/>
            <person name="Yamada T."/>
            <person name="Claverie J.M."/>
            <person name="Grigoriev I."/>
            <person name="Van Etten J."/>
            <person name="Lomsadze A."/>
            <person name="Borodovsky M."/>
        </authorList>
    </citation>
    <scope>NUCLEOTIDE SEQUENCE [LARGE SCALE GENOMIC DNA]</scope>
    <source>
        <strain evidence="18 19">C-169</strain>
    </source>
</reference>
<evidence type="ECO:0000256" key="6">
    <source>
        <dbReference type="ARBA" id="ARBA00022640"/>
    </source>
</evidence>
<keyword evidence="5 17" id="KW-0602">Photosynthesis</keyword>
<name>I0Z7B5_COCSC</name>
<keyword evidence="11" id="KW-1133">Transmembrane helix</keyword>
<evidence type="ECO:0000256" key="13">
    <source>
        <dbReference type="ARBA" id="ARBA00023078"/>
    </source>
</evidence>
<comment type="similarity">
    <text evidence="2 17">Belongs to the light-harvesting chlorophyll a/b-binding (LHC) protein family.</text>
</comment>
<feature type="binding site" description="axial binding residue" evidence="16">
    <location>
        <position position="122"/>
    </location>
    <ligand>
        <name>chlorophyll b</name>
        <dbReference type="ChEBI" id="CHEBI:61721"/>
        <label>1</label>
    </ligand>
    <ligandPart>
        <name>Mg</name>
        <dbReference type="ChEBI" id="CHEBI:25107"/>
    </ligandPart>
</feature>
<organism evidence="18 19">
    <name type="scientific">Coccomyxa subellipsoidea (strain C-169)</name>
    <name type="common">Green microalga</name>
    <dbReference type="NCBI Taxonomy" id="574566"/>
    <lineage>
        <taxon>Eukaryota</taxon>
        <taxon>Viridiplantae</taxon>
        <taxon>Chlorophyta</taxon>
        <taxon>core chlorophytes</taxon>
        <taxon>Trebouxiophyceae</taxon>
        <taxon>Trebouxiophyceae incertae sedis</taxon>
        <taxon>Coccomyxaceae</taxon>
        <taxon>Coccomyxa</taxon>
        <taxon>Coccomyxa subellipsoidea</taxon>
    </lineage>
</organism>
<dbReference type="GO" id="GO:0009523">
    <property type="term" value="C:photosystem II"/>
    <property type="evidence" value="ECO:0007669"/>
    <property type="project" value="UniProtKB-KW"/>
</dbReference>
<dbReference type="Pfam" id="PF00504">
    <property type="entry name" value="Chloroa_b-bind"/>
    <property type="match status" value="1"/>
</dbReference>
<feature type="binding site" evidence="16">
    <location>
        <position position="201"/>
    </location>
    <ligand>
        <name>chlorophyll a</name>
        <dbReference type="ChEBI" id="CHEBI:58416"/>
        <label>1</label>
    </ligand>
</feature>
<dbReference type="EMBL" id="AGSI01000002">
    <property type="protein sequence ID" value="EIE26534.1"/>
    <property type="molecule type" value="Genomic_DNA"/>
</dbReference>
<evidence type="ECO:0000256" key="8">
    <source>
        <dbReference type="ARBA" id="ARBA00022723"/>
    </source>
</evidence>
<dbReference type="GO" id="GO:0009765">
    <property type="term" value="P:photosynthesis, light harvesting"/>
    <property type="evidence" value="ECO:0007669"/>
    <property type="project" value="InterPro"/>
</dbReference>
<feature type="binding site" evidence="16">
    <location>
        <position position="183"/>
    </location>
    <ligand>
        <name>chlorophyll a</name>
        <dbReference type="ChEBI" id="CHEBI:58416"/>
        <label>1</label>
    </ligand>
</feature>
<feature type="binding site" evidence="16">
    <location>
        <position position="187"/>
    </location>
    <ligand>
        <name>chlorophyll a</name>
        <dbReference type="ChEBI" id="CHEBI:58416"/>
        <label>1</label>
    </ligand>
</feature>
<feature type="binding site" description="axial binding residue" evidence="16">
    <location>
        <position position="73"/>
    </location>
    <ligand>
        <name>chlorophyll b</name>
        <dbReference type="ChEBI" id="CHEBI:61721"/>
        <label>1</label>
    </ligand>
    <ligandPart>
        <name>Mg</name>
        <dbReference type="ChEBI" id="CHEBI:25107"/>
    </ligandPart>
</feature>
<evidence type="ECO:0000313" key="19">
    <source>
        <dbReference type="Proteomes" id="UP000007264"/>
    </source>
</evidence>
<feature type="binding site" evidence="16">
    <location>
        <position position="106"/>
    </location>
    <ligand>
        <name>chlorophyll a</name>
        <dbReference type="ChEBI" id="CHEBI:58416"/>
        <label>1</label>
    </ligand>
</feature>
<evidence type="ECO:0000256" key="9">
    <source>
        <dbReference type="ARBA" id="ARBA00022836"/>
    </source>
</evidence>
<comment type="function">
    <text evidence="17">The light-harvesting complex (LHC) functions as a light receptor, it captures and delivers excitation energy to photosystems with which it is closely associated.</text>
</comment>
<accession>I0Z7B5</accession>
<proteinExistence type="inferred from homology"/>
<keyword evidence="9 17" id="KW-0603">Photosystem I</keyword>
<evidence type="ECO:0000256" key="11">
    <source>
        <dbReference type="ARBA" id="ARBA00022989"/>
    </source>
</evidence>
<dbReference type="SUPFAM" id="SSF103511">
    <property type="entry name" value="Chlorophyll a-b binding protein"/>
    <property type="match status" value="1"/>
</dbReference>
<evidence type="ECO:0000313" key="18">
    <source>
        <dbReference type="EMBL" id="EIE26534.1"/>
    </source>
</evidence>
<dbReference type="GO" id="GO:0016168">
    <property type="term" value="F:chlorophyll binding"/>
    <property type="evidence" value="ECO:0007669"/>
    <property type="project" value="UniProtKB-KW"/>
</dbReference>
<dbReference type="FunFam" id="1.10.3460.10:FF:000001">
    <property type="entry name" value="Chlorophyll a-b binding protein, chloroplastic"/>
    <property type="match status" value="1"/>
</dbReference>
<dbReference type="AlphaFoldDB" id="I0Z7B5"/>
<feature type="binding site" description="axial binding residue" evidence="16">
    <location>
        <position position="134"/>
    </location>
    <ligand>
        <name>chlorophyll b</name>
        <dbReference type="ChEBI" id="CHEBI:61721"/>
        <label>1</label>
    </ligand>
    <ligandPart>
        <name>Mg</name>
        <dbReference type="ChEBI" id="CHEBI:25107"/>
    </ligandPart>
</feature>
<keyword evidence="3 16" id="KW-0148">Chlorophyll</keyword>
<dbReference type="InterPro" id="IPR022796">
    <property type="entry name" value="Chloroa_b-bind"/>
</dbReference>
<evidence type="ECO:0000256" key="12">
    <source>
        <dbReference type="ARBA" id="ARBA00022991"/>
    </source>
</evidence>
<dbReference type="eggNOG" id="ENOG502QPU1">
    <property type="taxonomic scope" value="Eukaryota"/>
</dbReference>
<keyword evidence="8" id="KW-0479">Metal-binding</keyword>
<comment type="caution">
    <text evidence="18">The sequence shown here is derived from an EMBL/GenBank/DDBJ whole genome shotgun (WGS) entry which is preliminary data.</text>
</comment>
<dbReference type="OrthoDB" id="423598at2759"/>
<feature type="binding site" description="axial binding residue" evidence="16">
    <location>
        <position position="142"/>
    </location>
    <ligand>
        <name>chlorophyll b</name>
        <dbReference type="ChEBI" id="CHEBI:61721"/>
        <label>1</label>
    </ligand>
    <ligandPart>
        <name>Mg</name>
        <dbReference type="ChEBI" id="CHEBI:25107"/>
    </ligandPart>
</feature>
<keyword evidence="6 17" id="KW-0934">Plastid</keyword>
<evidence type="ECO:0000256" key="1">
    <source>
        <dbReference type="ARBA" id="ARBA00004454"/>
    </source>
</evidence>
<feature type="binding site" evidence="16">
    <location>
        <position position="216"/>
    </location>
    <ligand>
        <name>chlorophyll a</name>
        <dbReference type="ChEBI" id="CHEBI:58416"/>
        <label>5</label>
    </ligand>
</feature>
<feature type="binding site" description="axial binding residue" evidence="16">
    <location>
        <position position="232"/>
    </location>
    <ligand>
        <name>chlorophyll b</name>
        <dbReference type="ChEBI" id="CHEBI:61721"/>
        <label>1</label>
    </ligand>
    <ligandPart>
        <name>Mg</name>
        <dbReference type="ChEBI" id="CHEBI:25107"/>
    </ligandPart>
</feature>
<protein>
    <recommendedName>
        <fullName evidence="17">Chlorophyll a-b binding protein, chloroplastic</fullName>
    </recommendedName>
</protein>